<proteinExistence type="inferred from homology"/>
<organism evidence="3 4">
    <name type="scientific">Pseudonocardia xinjiangensis</name>
    <dbReference type="NCBI Taxonomy" id="75289"/>
    <lineage>
        <taxon>Bacteria</taxon>
        <taxon>Bacillati</taxon>
        <taxon>Actinomycetota</taxon>
        <taxon>Actinomycetes</taxon>
        <taxon>Pseudonocardiales</taxon>
        <taxon>Pseudonocardiaceae</taxon>
        <taxon>Pseudonocardia</taxon>
    </lineage>
</organism>
<name>A0ABX1RJR3_9PSEU</name>
<dbReference type="RefSeq" id="WP_169397483.1">
    <property type="nucleotide sequence ID" value="NZ_BAAAJH010000001.1"/>
</dbReference>
<dbReference type="Proteomes" id="UP001296706">
    <property type="component" value="Unassembled WGS sequence"/>
</dbReference>
<comment type="similarity">
    <text evidence="1 2">Belongs to the cytochrome P450 family.</text>
</comment>
<dbReference type="PANTHER" id="PTHR46696:SF6">
    <property type="entry name" value="P450, PUTATIVE (EUROFUNG)-RELATED"/>
    <property type="match status" value="1"/>
</dbReference>
<dbReference type="PRINTS" id="PR00385">
    <property type="entry name" value="P450"/>
</dbReference>
<dbReference type="Gene3D" id="1.10.630.10">
    <property type="entry name" value="Cytochrome P450"/>
    <property type="match status" value="1"/>
</dbReference>
<keyword evidence="2" id="KW-0503">Monooxygenase</keyword>
<keyword evidence="2" id="KW-0349">Heme</keyword>
<dbReference type="EMBL" id="JAAXKY010000067">
    <property type="protein sequence ID" value="NMH79421.1"/>
    <property type="molecule type" value="Genomic_DNA"/>
</dbReference>
<dbReference type="PANTHER" id="PTHR46696">
    <property type="entry name" value="P450, PUTATIVE (EUROFUNG)-RELATED"/>
    <property type="match status" value="1"/>
</dbReference>
<sequence>MTVAASTERPQLPFVRPNVLDLAPLYEVLRREAPVAEVTTPAGDPAWLVTRFNEVRDLLADKRLGRSHPEPERASRISYAAVQDGPSGTYETENADHTRMRRLLTPAFSAKRMLQLSDHVQDLVDGYIDQLVADHDGSPDGIVDLHAGLAFPLPVAVICRLLGVPEGDRDRFRLLSERMATYSEDGDAHRARTEFGRYMAGLAEAKRAHLGEDVISDLVRAQAGDEDFDYAEMVRLSVGLLFAGHETTVNRIGLGTLFLLTRSDQWDALTTDPDGRINATVEEIMRLGAPGDLGILRYAHTDLDVAGVTIHRGDAVILSINSANRDPSVFDDAETFDPDREERGHVGFGHGPHFCIGASLARVELRTVFATLARRLPGLRLAADLDSIDVRKDHITGGVTALPVTW</sequence>
<keyword evidence="2" id="KW-0408">Iron</keyword>
<evidence type="ECO:0000313" key="3">
    <source>
        <dbReference type="EMBL" id="NMH79421.1"/>
    </source>
</evidence>
<dbReference type="InterPro" id="IPR017972">
    <property type="entry name" value="Cyt_P450_CS"/>
</dbReference>
<evidence type="ECO:0000256" key="1">
    <source>
        <dbReference type="ARBA" id="ARBA00010617"/>
    </source>
</evidence>
<keyword evidence="2" id="KW-0479">Metal-binding</keyword>
<reference evidence="3 4" key="1">
    <citation type="submission" date="2020-04" db="EMBL/GenBank/DDBJ databases">
        <authorList>
            <person name="Klaysubun C."/>
            <person name="Duangmal K."/>
            <person name="Lipun K."/>
        </authorList>
    </citation>
    <scope>NUCLEOTIDE SEQUENCE [LARGE SCALE GENOMIC DNA]</scope>
    <source>
        <strain evidence="3 4">JCM 11839</strain>
    </source>
</reference>
<dbReference type="InterPro" id="IPR001128">
    <property type="entry name" value="Cyt_P450"/>
</dbReference>
<dbReference type="Pfam" id="PF00067">
    <property type="entry name" value="p450"/>
    <property type="match status" value="1"/>
</dbReference>
<keyword evidence="2" id="KW-0560">Oxidoreductase</keyword>
<protein>
    <submittedName>
        <fullName evidence="3">Cytochrome P450</fullName>
    </submittedName>
</protein>
<evidence type="ECO:0000256" key="2">
    <source>
        <dbReference type="RuleBase" id="RU000461"/>
    </source>
</evidence>
<dbReference type="PRINTS" id="PR00359">
    <property type="entry name" value="BP450"/>
</dbReference>
<gene>
    <name evidence="3" type="ORF">HF577_20285</name>
</gene>
<accession>A0ABX1RJR3</accession>
<dbReference type="SUPFAM" id="SSF48264">
    <property type="entry name" value="Cytochrome P450"/>
    <property type="match status" value="1"/>
</dbReference>
<evidence type="ECO:0000313" key="4">
    <source>
        <dbReference type="Proteomes" id="UP001296706"/>
    </source>
</evidence>
<dbReference type="InterPro" id="IPR002397">
    <property type="entry name" value="Cyt_P450_B"/>
</dbReference>
<dbReference type="InterPro" id="IPR036396">
    <property type="entry name" value="Cyt_P450_sf"/>
</dbReference>
<dbReference type="PROSITE" id="PS00086">
    <property type="entry name" value="CYTOCHROME_P450"/>
    <property type="match status" value="1"/>
</dbReference>
<keyword evidence="4" id="KW-1185">Reference proteome</keyword>
<dbReference type="CDD" id="cd11031">
    <property type="entry name" value="Cyp158A-like"/>
    <property type="match status" value="1"/>
</dbReference>
<comment type="caution">
    <text evidence="3">The sequence shown here is derived from an EMBL/GenBank/DDBJ whole genome shotgun (WGS) entry which is preliminary data.</text>
</comment>